<feature type="region of interest" description="Disordered" evidence="1">
    <location>
        <begin position="1"/>
        <end position="34"/>
    </location>
</feature>
<evidence type="ECO:0000313" key="3">
    <source>
        <dbReference type="RefSeq" id="XP_060051455.1"/>
    </source>
</evidence>
<protein>
    <submittedName>
        <fullName evidence="3">Uncharacterized protein C12orf54 homolog</fullName>
    </submittedName>
</protein>
<feature type="region of interest" description="Disordered" evidence="1">
    <location>
        <begin position="58"/>
        <end position="123"/>
    </location>
</feature>
<dbReference type="Pfam" id="PF15732">
    <property type="entry name" value="DUF4681"/>
    <property type="match status" value="1"/>
</dbReference>
<gene>
    <name evidence="3" type="primary">C7H12orf54</name>
</gene>
<feature type="compositionally biased region" description="Low complexity" evidence="1">
    <location>
        <begin position="74"/>
        <end position="88"/>
    </location>
</feature>
<dbReference type="InterPro" id="IPR031465">
    <property type="entry name" value="DUF4681"/>
</dbReference>
<sequence>MAQPAFQDQDEEAGRISSHLMRDSTEDVTTPTKTQVTITETLWDQVLTTFRNMQKELQEDARTRGMSNCSTTPKLSASGSSLKSSESGTTVKSRLQAEEQPSEGHAHNARNQLSDPASCYPAL</sequence>
<evidence type="ECO:0000256" key="1">
    <source>
        <dbReference type="SAM" id="MobiDB-lite"/>
    </source>
</evidence>
<dbReference type="Proteomes" id="UP001652624">
    <property type="component" value="Chromosome 7"/>
</dbReference>
<evidence type="ECO:0000313" key="2">
    <source>
        <dbReference type="Proteomes" id="UP001652624"/>
    </source>
</evidence>
<organism evidence="2 3">
    <name type="scientific">Erinaceus europaeus</name>
    <name type="common">Western European hedgehog</name>
    <dbReference type="NCBI Taxonomy" id="9365"/>
    <lineage>
        <taxon>Eukaryota</taxon>
        <taxon>Metazoa</taxon>
        <taxon>Chordata</taxon>
        <taxon>Craniata</taxon>
        <taxon>Vertebrata</taxon>
        <taxon>Euteleostomi</taxon>
        <taxon>Mammalia</taxon>
        <taxon>Eutheria</taxon>
        <taxon>Laurasiatheria</taxon>
        <taxon>Eulipotyphla</taxon>
        <taxon>Erinaceidae</taxon>
        <taxon>Erinaceinae</taxon>
        <taxon>Erinaceus</taxon>
    </lineage>
</organism>
<proteinExistence type="predicted"/>
<dbReference type="RefSeq" id="XP_060051455.1">
    <property type="nucleotide sequence ID" value="XM_060195472.1"/>
</dbReference>
<reference evidence="3" key="1">
    <citation type="submission" date="2025-08" db="UniProtKB">
        <authorList>
            <consortium name="RefSeq"/>
        </authorList>
    </citation>
    <scope>IDENTIFICATION</scope>
</reference>
<keyword evidence="2" id="KW-1185">Reference proteome</keyword>
<dbReference type="GeneID" id="107522171"/>
<accession>A0ABM3XRK2</accession>
<name>A0ABM3XRK2_ERIEU</name>